<evidence type="ECO:0000313" key="2">
    <source>
        <dbReference type="EMBL" id="EAS48052.1"/>
    </source>
</evidence>
<keyword evidence="1" id="KW-0472">Membrane</keyword>
<sequence>MNDYNFTSLLMITFGALLGVSIGIFAYGSDFWTSTGIGCALAACVAVSEISPMFD</sequence>
<accession>Q1YUK6</accession>
<keyword evidence="1" id="KW-0812">Transmembrane</keyword>
<reference evidence="2 3" key="1">
    <citation type="submission" date="2006-03" db="EMBL/GenBank/DDBJ databases">
        <authorList>
            <person name="Giovannoni S.J."/>
            <person name="Cho J.-C."/>
            <person name="Ferriera S."/>
            <person name="Johnson J."/>
            <person name="Kravitz S."/>
            <person name="Halpern A."/>
            <person name="Remington K."/>
            <person name="Beeson K."/>
            <person name="Tran B."/>
            <person name="Rogers Y.-H."/>
            <person name="Friedman R."/>
            <person name="Venter J.C."/>
        </authorList>
    </citation>
    <scope>NUCLEOTIDE SEQUENCE [LARGE SCALE GENOMIC DNA]</scope>
    <source>
        <strain evidence="2 3">HTCC2207</strain>
    </source>
</reference>
<comment type="caution">
    <text evidence="2">The sequence shown here is derived from an EMBL/GenBank/DDBJ whole genome shotgun (WGS) entry which is preliminary data.</text>
</comment>
<keyword evidence="1" id="KW-1133">Transmembrane helix</keyword>
<gene>
    <name evidence="2" type="ORF">GB2207_09586</name>
</gene>
<name>Q1YUK6_9GAMM</name>
<dbReference type="EMBL" id="AAPI01000001">
    <property type="protein sequence ID" value="EAS48052.1"/>
    <property type="molecule type" value="Genomic_DNA"/>
</dbReference>
<keyword evidence="3" id="KW-1185">Reference proteome</keyword>
<proteinExistence type="predicted"/>
<dbReference type="HOGENOM" id="CLU_3025756_0_0_6"/>
<feature type="transmembrane region" description="Helical" evidence="1">
    <location>
        <begin position="35"/>
        <end position="54"/>
    </location>
</feature>
<evidence type="ECO:0000256" key="1">
    <source>
        <dbReference type="SAM" id="Phobius"/>
    </source>
</evidence>
<dbReference type="AlphaFoldDB" id="Q1YUK6"/>
<dbReference type="Proteomes" id="UP000005555">
    <property type="component" value="Unassembled WGS sequence"/>
</dbReference>
<organism evidence="2 3">
    <name type="scientific">gamma proteobacterium HTCC2207</name>
    <dbReference type="NCBI Taxonomy" id="314287"/>
    <lineage>
        <taxon>Bacteria</taxon>
        <taxon>Pseudomonadati</taxon>
        <taxon>Pseudomonadota</taxon>
        <taxon>Gammaproteobacteria</taxon>
        <taxon>Cellvibrionales</taxon>
        <taxon>Porticoccaceae</taxon>
        <taxon>SAR92 clade</taxon>
    </lineage>
</organism>
<evidence type="ECO:0000313" key="3">
    <source>
        <dbReference type="Proteomes" id="UP000005555"/>
    </source>
</evidence>
<feature type="transmembrane region" description="Helical" evidence="1">
    <location>
        <begin position="6"/>
        <end position="28"/>
    </location>
</feature>
<protein>
    <submittedName>
        <fullName evidence="2">Uncharacterized protein</fullName>
    </submittedName>
</protein>